<feature type="domain" description="Thioredoxin" evidence="11">
    <location>
        <begin position="10"/>
        <end position="162"/>
    </location>
</feature>
<organism evidence="12">
    <name type="scientific">Deinococcus sp. VB142</name>
    <dbReference type="NCBI Taxonomy" id="3112952"/>
    <lineage>
        <taxon>Bacteria</taxon>
        <taxon>Thermotogati</taxon>
        <taxon>Deinococcota</taxon>
        <taxon>Deinococci</taxon>
        <taxon>Deinococcales</taxon>
        <taxon>Deinococcaceae</taxon>
        <taxon>Deinococcus</taxon>
    </lineage>
</organism>
<dbReference type="PROSITE" id="PS51352">
    <property type="entry name" value="THIOREDOXIN_2"/>
    <property type="match status" value="1"/>
</dbReference>
<evidence type="ECO:0000256" key="1">
    <source>
        <dbReference type="ARBA" id="ARBA00003330"/>
    </source>
</evidence>
<evidence type="ECO:0000256" key="7">
    <source>
        <dbReference type="ARBA" id="ARBA00023284"/>
    </source>
</evidence>
<comment type="similarity">
    <text evidence="9">Belongs to the peroxiredoxin family. BCP/PrxQ subfamily.</text>
</comment>
<keyword evidence="7" id="KW-0676">Redox-active center</keyword>
<name>A0AAU6Q4S8_9DEIO</name>
<keyword evidence="3 12" id="KW-0575">Peroxidase</keyword>
<keyword evidence="4" id="KW-0049">Antioxidant</keyword>
<proteinExistence type="inferred from homology"/>
<dbReference type="InterPro" id="IPR013766">
    <property type="entry name" value="Thioredoxin_domain"/>
</dbReference>
<evidence type="ECO:0000259" key="11">
    <source>
        <dbReference type="PROSITE" id="PS51352"/>
    </source>
</evidence>
<keyword evidence="6" id="KW-1015">Disulfide bond</keyword>
<evidence type="ECO:0000256" key="10">
    <source>
        <dbReference type="ARBA" id="ARBA00049091"/>
    </source>
</evidence>
<dbReference type="EMBL" id="CP149782">
    <property type="protein sequence ID" value="WYF45614.1"/>
    <property type="molecule type" value="Genomic_DNA"/>
</dbReference>
<dbReference type="Pfam" id="PF00578">
    <property type="entry name" value="AhpC-TSA"/>
    <property type="match status" value="1"/>
</dbReference>
<dbReference type="SUPFAM" id="SSF52833">
    <property type="entry name" value="Thioredoxin-like"/>
    <property type="match status" value="1"/>
</dbReference>
<evidence type="ECO:0000256" key="8">
    <source>
        <dbReference type="ARBA" id="ARBA00032824"/>
    </source>
</evidence>
<dbReference type="InterPro" id="IPR050924">
    <property type="entry name" value="Peroxiredoxin_BCP/PrxQ"/>
</dbReference>
<evidence type="ECO:0000256" key="2">
    <source>
        <dbReference type="ARBA" id="ARBA00013017"/>
    </source>
</evidence>
<protein>
    <recommendedName>
        <fullName evidence="2">thioredoxin-dependent peroxiredoxin</fullName>
        <ecNumber evidence="2">1.11.1.24</ecNumber>
    </recommendedName>
    <alternativeName>
        <fullName evidence="8">Thioredoxin peroxidase</fullName>
    </alternativeName>
</protein>
<sequence>MTDLPAPHRLQPGEPFPEFALPDAGGDLHTLGQYEGKYVVLYVYPKDDTPGCTREACDFRDHQLLRQHGAAILGVSRDDAASHQKFAEKYSLPFPLLSDPHAEFLRAIGSYGPKTLYGKTTEGVKRQTFLIDPSGRLVKSWLAVKVDGHADAVAAAIEKDLKAKEQA</sequence>
<evidence type="ECO:0000313" key="12">
    <source>
        <dbReference type="EMBL" id="WYF45614.1"/>
    </source>
</evidence>
<dbReference type="PANTHER" id="PTHR42801:SF4">
    <property type="entry name" value="AHPC_TSA FAMILY PROTEIN"/>
    <property type="match status" value="1"/>
</dbReference>
<dbReference type="GO" id="GO:0034599">
    <property type="term" value="P:cellular response to oxidative stress"/>
    <property type="evidence" value="ECO:0007669"/>
    <property type="project" value="TreeGrafter"/>
</dbReference>
<comment type="catalytic activity">
    <reaction evidence="10">
        <text>a hydroperoxide + [thioredoxin]-dithiol = an alcohol + [thioredoxin]-disulfide + H2O</text>
        <dbReference type="Rhea" id="RHEA:62620"/>
        <dbReference type="Rhea" id="RHEA-COMP:10698"/>
        <dbReference type="Rhea" id="RHEA-COMP:10700"/>
        <dbReference type="ChEBI" id="CHEBI:15377"/>
        <dbReference type="ChEBI" id="CHEBI:29950"/>
        <dbReference type="ChEBI" id="CHEBI:30879"/>
        <dbReference type="ChEBI" id="CHEBI:35924"/>
        <dbReference type="ChEBI" id="CHEBI:50058"/>
        <dbReference type="EC" id="1.11.1.24"/>
    </reaction>
</comment>
<dbReference type="Gene3D" id="3.40.30.10">
    <property type="entry name" value="Glutaredoxin"/>
    <property type="match status" value="1"/>
</dbReference>
<gene>
    <name evidence="12" type="ORF">WDJ50_05715</name>
</gene>
<evidence type="ECO:0000256" key="9">
    <source>
        <dbReference type="ARBA" id="ARBA00038489"/>
    </source>
</evidence>
<dbReference type="GO" id="GO:0008379">
    <property type="term" value="F:thioredoxin peroxidase activity"/>
    <property type="evidence" value="ECO:0007669"/>
    <property type="project" value="TreeGrafter"/>
</dbReference>
<evidence type="ECO:0000256" key="5">
    <source>
        <dbReference type="ARBA" id="ARBA00023002"/>
    </source>
</evidence>
<evidence type="ECO:0000256" key="4">
    <source>
        <dbReference type="ARBA" id="ARBA00022862"/>
    </source>
</evidence>
<dbReference type="PANTHER" id="PTHR42801">
    <property type="entry name" value="THIOREDOXIN-DEPENDENT PEROXIDE REDUCTASE"/>
    <property type="match status" value="1"/>
</dbReference>
<dbReference type="InterPro" id="IPR000866">
    <property type="entry name" value="AhpC/TSA"/>
</dbReference>
<keyword evidence="5 12" id="KW-0560">Oxidoreductase</keyword>
<comment type="function">
    <text evidence="1">Thiol-specific peroxidase that catalyzes the reduction of hydrogen peroxide and organic hydroperoxides to water and alcohols, respectively. Plays a role in cell protection against oxidative stress by detoxifying peroxides and as sensor of hydrogen peroxide-mediated signaling events.</text>
</comment>
<evidence type="ECO:0000256" key="3">
    <source>
        <dbReference type="ARBA" id="ARBA00022559"/>
    </source>
</evidence>
<evidence type="ECO:0000256" key="6">
    <source>
        <dbReference type="ARBA" id="ARBA00023157"/>
    </source>
</evidence>
<dbReference type="GO" id="GO:0005737">
    <property type="term" value="C:cytoplasm"/>
    <property type="evidence" value="ECO:0007669"/>
    <property type="project" value="TreeGrafter"/>
</dbReference>
<dbReference type="GO" id="GO:0045454">
    <property type="term" value="P:cell redox homeostasis"/>
    <property type="evidence" value="ECO:0007669"/>
    <property type="project" value="TreeGrafter"/>
</dbReference>
<dbReference type="InterPro" id="IPR036249">
    <property type="entry name" value="Thioredoxin-like_sf"/>
</dbReference>
<dbReference type="FunFam" id="3.40.30.10:FF:000326">
    <property type="entry name" value="Bacterioferritin comigratory protein"/>
    <property type="match status" value="1"/>
</dbReference>
<reference evidence="12" key="1">
    <citation type="submission" date="2024-03" db="EMBL/GenBank/DDBJ databases">
        <title>Deinococcus weizhi sp. nov., isolated from human skin.</title>
        <authorList>
            <person name="Wei Z."/>
            <person name="Tian F."/>
            <person name="Yang C."/>
            <person name="Xin L.T."/>
            <person name="Wen Z.J."/>
            <person name="Lan K.C."/>
            <person name="Yu L."/>
            <person name="Zhe W."/>
            <person name="Dan F.D."/>
            <person name="Jun W."/>
            <person name="Rui Z."/>
            <person name="Yong X.J."/>
            <person name="Ting Y."/>
            <person name="Wei X."/>
            <person name="Xu Z.G."/>
            <person name="Xin Z."/>
            <person name="Dong F.G."/>
            <person name="Ni X.M."/>
            <person name="Zheng M.G."/>
            <person name="Chun Y."/>
            <person name="Qian W.X."/>
        </authorList>
    </citation>
    <scope>NUCLEOTIDE SEQUENCE</scope>
    <source>
        <strain evidence="12">VB142</strain>
    </source>
</reference>
<accession>A0AAU6Q4S8</accession>
<dbReference type="EC" id="1.11.1.24" evidence="2"/>
<dbReference type="CDD" id="cd03017">
    <property type="entry name" value="PRX_BCP"/>
    <property type="match status" value="1"/>
</dbReference>
<dbReference type="RefSeq" id="WP_339096905.1">
    <property type="nucleotide sequence ID" value="NZ_CP149782.1"/>
</dbReference>
<dbReference type="AlphaFoldDB" id="A0AAU6Q4S8"/>